<feature type="transmembrane region" description="Helical" evidence="2">
    <location>
        <begin position="115"/>
        <end position="132"/>
    </location>
</feature>
<feature type="transmembrane region" description="Helical" evidence="2">
    <location>
        <begin position="60"/>
        <end position="78"/>
    </location>
</feature>
<feature type="transmembrane region" description="Helical" evidence="2">
    <location>
        <begin position="83"/>
        <end position="103"/>
    </location>
</feature>
<dbReference type="EMBL" id="QGEG01000002">
    <property type="protein sequence ID" value="PWL39250.1"/>
    <property type="molecule type" value="Genomic_DNA"/>
</dbReference>
<reference evidence="3 4" key="1">
    <citation type="submission" date="2018-05" db="EMBL/GenBank/DDBJ databases">
        <title>Complete genome sequence of Flagellimonas aquimarina ECD12 isolated from seaweed Ecklonia cava.</title>
        <authorList>
            <person name="Choi S."/>
            <person name="Seong C."/>
        </authorList>
    </citation>
    <scope>NUCLEOTIDE SEQUENCE [LARGE SCALE GENOMIC DNA]</scope>
    <source>
        <strain evidence="3 4">ECD12</strain>
    </source>
</reference>
<keyword evidence="2" id="KW-1133">Transmembrane helix</keyword>
<evidence type="ECO:0000256" key="2">
    <source>
        <dbReference type="SAM" id="Phobius"/>
    </source>
</evidence>
<organism evidence="3 4">
    <name type="scientific">Flagellimonas aquimarina</name>
    <dbReference type="NCBI Taxonomy" id="2201895"/>
    <lineage>
        <taxon>Bacteria</taxon>
        <taxon>Pseudomonadati</taxon>
        <taxon>Bacteroidota</taxon>
        <taxon>Flavobacteriia</taxon>
        <taxon>Flavobacteriales</taxon>
        <taxon>Flavobacteriaceae</taxon>
        <taxon>Flagellimonas</taxon>
    </lineage>
</organism>
<dbReference type="Proteomes" id="UP000245762">
    <property type="component" value="Unassembled WGS sequence"/>
</dbReference>
<feature type="coiled-coil region" evidence="1">
    <location>
        <begin position="150"/>
        <end position="179"/>
    </location>
</feature>
<accession>A0A316LGN1</accession>
<comment type="caution">
    <text evidence="3">The sequence shown here is derived from an EMBL/GenBank/DDBJ whole genome shotgun (WGS) entry which is preliminary data.</text>
</comment>
<keyword evidence="2" id="KW-0812">Transmembrane</keyword>
<proteinExistence type="predicted"/>
<name>A0A316LGN1_9FLAO</name>
<gene>
    <name evidence="3" type="ORF">DKG77_12235</name>
</gene>
<keyword evidence="1" id="KW-0175">Coiled coil</keyword>
<dbReference type="OrthoDB" id="1446731at2"/>
<sequence>MKERKQIRNKLILEGILALVIAITPIVFYSYKYIPDGKEKIDLLIFSLTSNGFGDAGTALYYYLTKLVPLVLLVFWFVTCKNWWYHTILIPISMYAFQLYSSFASDSSKVDENEILYIVAVTMVIVPIVYFIRIKLFDKHVHGIDLDSMNTELQILKEKEELRKEREKLEQRHQTLSKKM</sequence>
<feature type="transmembrane region" description="Helical" evidence="2">
    <location>
        <begin position="12"/>
        <end position="31"/>
    </location>
</feature>
<protein>
    <submittedName>
        <fullName evidence="3">Uncharacterized protein</fullName>
    </submittedName>
</protein>
<evidence type="ECO:0000256" key="1">
    <source>
        <dbReference type="SAM" id="Coils"/>
    </source>
</evidence>
<keyword evidence="4" id="KW-1185">Reference proteome</keyword>
<dbReference type="AlphaFoldDB" id="A0A316LGN1"/>
<dbReference type="RefSeq" id="WP_109663793.1">
    <property type="nucleotide sequence ID" value="NZ_QGEG01000002.1"/>
</dbReference>
<evidence type="ECO:0000313" key="3">
    <source>
        <dbReference type="EMBL" id="PWL39250.1"/>
    </source>
</evidence>
<keyword evidence="2" id="KW-0472">Membrane</keyword>
<evidence type="ECO:0000313" key="4">
    <source>
        <dbReference type="Proteomes" id="UP000245762"/>
    </source>
</evidence>